<dbReference type="PANTHER" id="PTHR10937">
    <property type="entry name" value="GLUCOSAMINE--FRUCTOSE-6-PHOSPHATE AMINOTRANSFERASE, ISOMERIZING"/>
    <property type="match status" value="1"/>
</dbReference>
<dbReference type="GO" id="GO:0004360">
    <property type="term" value="F:glutamine-fructose-6-phosphate transaminase (isomerizing) activity"/>
    <property type="evidence" value="ECO:0007669"/>
    <property type="project" value="UniProtKB-EC"/>
</dbReference>
<evidence type="ECO:0000256" key="3">
    <source>
        <dbReference type="ARBA" id="ARBA00022576"/>
    </source>
</evidence>
<proteinExistence type="predicted"/>
<dbReference type="AlphaFoldDB" id="X0UZP4"/>
<dbReference type="Pfam" id="PF13522">
    <property type="entry name" value="GATase_6"/>
    <property type="match status" value="1"/>
</dbReference>
<keyword evidence="4" id="KW-0808">Transferase</keyword>
<protein>
    <recommendedName>
        <fullName evidence="2">glutamine--fructose-6-phosphate transaminase (isomerizing)</fullName>
        <ecNumber evidence="2">2.6.1.16</ecNumber>
    </recommendedName>
</protein>
<organism evidence="7">
    <name type="scientific">marine sediment metagenome</name>
    <dbReference type="NCBI Taxonomy" id="412755"/>
    <lineage>
        <taxon>unclassified sequences</taxon>
        <taxon>metagenomes</taxon>
        <taxon>ecological metagenomes</taxon>
    </lineage>
</organism>
<dbReference type="PANTHER" id="PTHR10937:SF0">
    <property type="entry name" value="GLUTAMINE--FRUCTOSE-6-PHOSPHATE TRANSAMINASE (ISOMERIZING)"/>
    <property type="match status" value="1"/>
</dbReference>
<reference evidence="7" key="1">
    <citation type="journal article" date="2014" name="Front. Microbiol.">
        <title>High frequency of phylogenetically diverse reductive dehalogenase-homologous genes in deep subseafloor sedimentary metagenomes.</title>
        <authorList>
            <person name="Kawai M."/>
            <person name="Futagami T."/>
            <person name="Toyoda A."/>
            <person name="Takaki Y."/>
            <person name="Nishi S."/>
            <person name="Hori S."/>
            <person name="Arai W."/>
            <person name="Tsubouchi T."/>
            <person name="Morono Y."/>
            <person name="Uchiyama I."/>
            <person name="Ito T."/>
            <person name="Fujiyama A."/>
            <person name="Inagaki F."/>
            <person name="Takami H."/>
        </authorList>
    </citation>
    <scope>NUCLEOTIDE SEQUENCE</scope>
    <source>
        <strain evidence="7">Expedition CK06-06</strain>
    </source>
</reference>
<feature type="non-terminal residue" evidence="7">
    <location>
        <position position="149"/>
    </location>
</feature>
<evidence type="ECO:0000256" key="2">
    <source>
        <dbReference type="ARBA" id="ARBA00012916"/>
    </source>
</evidence>
<dbReference type="CDD" id="cd00714">
    <property type="entry name" value="GFAT"/>
    <property type="match status" value="1"/>
</dbReference>
<evidence type="ECO:0000256" key="4">
    <source>
        <dbReference type="ARBA" id="ARBA00022679"/>
    </source>
</evidence>
<accession>X0UZP4</accession>
<keyword evidence="3" id="KW-0032">Aminotransferase</keyword>
<comment type="catalytic activity">
    <reaction evidence="1">
        <text>D-fructose 6-phosphate + L-glutamine = D-glucosamine 6-phosphate + L-glutamate</text>
        <dbReference type="Rhea" id="RHEA:13237"/>
        <dbReference type="ChEBI" id="CHEBI:29985"/>
        <dbReference type="ChEBI" id="CHEBI:58359"/>
        <dbReference type="ChEBI" id="CHEBI:58725"/>
        <dbReference type="ChEBI" id="CHEBI:61527"/>
        <dbReference type="EC" id="2.6.1.16"/>
    </reaction>
</comment>
<dbReference type="SUPFAM" id="SSF56235">
    <property type="entry name" value="N-terminal nucleophile aminohydrolases (Ntn hydrolases)"/>
    <property type="match status" value="1"/>
</dbReference>
<dbReference type="EMBL" id="BARS01022938">
    <property type="protein sequence ID" value="GAG05753.1"/>
    <property type="molecule type" value="Genomic_DNA"/>
</dbReference>
<evidence type="ECO:0000256" key="5">
    <source>
        <dbReference type="ARBA" id="ARBA00022962"/>
    </source>
</evidence>
<dbReference type="GO" id="GO:0006487">
    <property type="term" value="P:protein N-linked glycosylation"/>
    <property type="evidence" value="ECO:0007669"/>
    <property type="project" value="TreeGrafter"/>
</dbReference>
<gene>
    <name evidence="7" type="ORF">S01H1_36599</name>
</gene>
<comment type="caution">
    <text evidence="7">The sequence shown here is derived from an EMBL/GenBank/DDBJ whole genome shotgun (WGS) entry which is preliminary data.</text>
</comment>
<feature type="domain" description="Glutamine amidotransferase type-2" evidence="6">
    <location>
        <begin position="2"/>
        <end position="149"/>
    </location>
</feature>
<name>X0UZP4_9ZZZZ</name>
<dbReference type="EC" id="2.6.1.16" evidence="2"/>
<sequence>MCGIIGYTGRKSAARVITNGLVRLEYRGYDSAGIAILQDGKINVRKKPGKLHVLTDELRRSPLDGTSGIGHVRWATHGVPNETNAHPHLACNGRIAVVHNGIIENHLSLKKELLKERHKFASETDTEIIPHLIEKYYKGNLLEAVRRAV</sequence>
<evidence type="ECO:0000313" key="7">
    <source>
        <dbReference type="EMBL" id="GAG05753.1"/>
    </source>
</evidence>
<evidence type="ECO:0000259" key="6">
    <source>
        <dbReference type="PROSITE" id="PS51278"/>
    </source>
</evidence>
<dbReference type="InterPro" id="IPR047084">
    <property type="entry name" value="GFAT_N"/>
</dbReference>
<dbReference type="InterPro" id="IPR017932">
    <property type="entry name" value="GATase_2_dom"/>
</dbReference>
<dbReference type="GO" id="GO:0005829">
    <property type="term" value="C:cytosol"/>
    <property type="evidence" value="ECO:0007669"/>
    <property type="project" value="TreeGrafter"/>
</dbReference>
<evidence type="ECO:0000256" key="1">
    <source>
        <dbReference type="ARBA" id="ARBA00001031"/>
    </source>
</evidence>
<dbReference type="Gene3D" id="3.60.20.10">
    <property type="entry name" value="Glutamine Phosphoribosylpyrophosphate, subunit 1, domain 1"/>
    <property type="match status" value="1"/>
</dbReference>
<dbReference type="GO" id="GO:0006002">
    <property type="term" value="P:fructose 6-phosphate metabolic process"/>
    <property type="evidence" value="ECO:0007669"/>
    <property type="project" value="TreeGrafter"/>
</dbReference>
<dbReference type="InterPro" id="IPR029055">
    <property type="entry name" value="Ntn_hydrolases_N"/>
</dbReference>
<dbReference type="PROSITE" id="PS51278">
    <property type="entry name" value="GATASE_TYPE_2"/>
    <property type="match status" value="1"/>
</dbReference>
<keyword evidence="5" id="KW-0315">Glutamine amidotransferase</keyword>
<dbReference type="GO" id="GO:0006047">
    <property type="term" value="P:UDP-N-acetylglucosamine metabolic process"/>
    <property type="evidence" value="ECO:0007669"/>
    <property type="project" value="TreeGrafter"/>
</dbReference>